<evidence type="ECO:0000313" key="7">
    <source>
        <dbReference type="Proteomes" id="UP000192455"/>
    </source>
</evidence>
<accession>A0A1R3X063</accession>
<dbReference type="GO" id="GO:0019867">
    <property type="term" value="C:outer membrane"/>
    <property type="evidence" value="ECO:0007669"/>
    <property type="project" value="InterPro"/>
</dbReference>
<feature type="domain" description="Outer membrane protein beta-barrel" evidence="5">
    <location>
        <begin position="68"/>
        <end position="275"/>
    </location>
</feature>
<comment type="subcellular location">
    <subcellularLocation>
        <location evidence="1">Membrane</location>
    </subcellularLocation>
</comment>
<dbReference type="InterPro" id="IPR051692">
    <property type="entry name" value="OMP-like"/>
</dbReference>
<gene>
    <name evidence="6" type="ORF">SAMN05421849_2021</name>
</gene>
<proteinExistence type="inferred from homology"/>
<keyword evidence="2" id="KW-0732">Signal</keyword>
<evidence type="ECO:0000256" key="4">
    <source>
        <dbReference type="ARBA" id="ARBA00038306"/>
    </source>
</evidence>
<reference evidence="6 7" key="1">
    <citation type="submission" date="2017-01" db="EMBL/GenBank/DDBJ databases">
        <authorList>
            <person name="Mah S.A."/>
            <person name="Swanson W.J."/>
            <person name="Moy G.W."/>
            <person name="Vacquier V.D."/>
        </authorList>
    </citation>
    <scope>NUCLEOTIDE SEQUENCE [LARGE SCALE GENOMIC DNA]</scope>
    <source>
        <strain evidence="6 7">DSM 21219</strain>
    </source>
</reference>
<dbReference type="EMBL" id="FTPS01000001">
    <property type="protein sequence ID" value="SIT83982.1"/>
    <property type="molecule type" value="Genomic_DNA"/>
</dbReference>
<dbReference type="STRING" id="515897.SAMN05421849_2021"/>
<comment type="similarity">
    <text evidence="4">Belongs to the Omp25/RopB family.</text>
</comment>
<dbReference type="PANTHER" id="PTHR34001">
    <property type="entry name" value="BLL7405 PROTEIN"/>
    <property type="match status" value="1"/>
</dbReference>
<dbReference type="Gene3D" id="2.40.160.20">
    <property type="match status" value="1"/>
</dbReference>
<dbReference type="Pfam" id="PF13505">
    <property type="entry name" value="OMP_b-brl"/>
    <property type="match status" value="1"/>
</dbReference>
<dbReference type="InterPro" id="IPR006315">
    <property type="entry name" value="OM_autotransptr_brl_dom"/>
</dbReference>
<evidence type="ECO:0000313" key="6">
    <source>
        <dbReference type="EMBL" id="SIT83982.1"/>
    </source>
</evidence>
<keyword evidence="3" id="KW-0472">Membrane</keyword>
<organism evidence="6 7">
    <name type="scientific">Pontibaca methylaminivorans</name>
    <dbReference type="NCBI Taxonomy" id="515897"/>
    <lineage>
        <taxon>Bacteria</taxon>
        <taxon>Pseudomonadati</taxon>
        <taxon>Pseudomonadota</taxon>
        <taxon>Alphaproteobacteria</taxon>
        <taxon>Rhodobacterales</taxon>
        <taxon>Roseobacteraceae</taxon>
        <taxon>Pontibaca</taxon>
    </lineage>
</organism>
<evidence type="ECO:0000259" key="5">
    <source>
        <dbReference type="Pfam" id="PF13505"/>
    </source>
</evidence>
<evidence type="ECO:0000256" key="3">
    <source>
        <dbReference type="ARBA" id="ARBA00023136"/>
    </source>
</evidence>
<keyword evidence="7" id="KW-1185">Reference proteome</keyword>
<dbReference type="InterPro" id="IPR011250">
    <property type="entry name" value="OMP/PagP_B-barrel"/>
</dbReference>
<protein>
    <submittedName>
        <fullName evidence="6">Outer membrane immunogenic protein</fullName>
    </submittedName>
</protein>
<dbReference type="NCBIfam" id="TIGR01414">
    <property type="entry name" value="autotrans_barl"/>
    <property type="match status" value="1"/>
</dbReference>
<sequence>MQQGSLDGSGSPRVRRMNELKPLFSVSAKIRDSLLIAGSTAALTCWLGGAAFAGNLEEPVVEAPIFTPAPAEPAPSWAGFYLGGSIGYDFQGDDEVGHRNTAGTIVASPDTLKQHGFNYGLHAGWRGERALSDRTAVYGLEFGYMGGKADDDFTTDGYTASTDLNYVLGLRGKAGVTNRSGDTLFYGILGFVRGDFDYSVTGTTGGDSIALDTSYKSNGFAAGVGVERKLSENWSVRAEYEYLQFQKKDLTDAGGASTKATPKFHNVQLGVNFRF</sequence>
<dbReference type="Proteomes" id="UP000192455">
    <property type="component" value="Unassembled WGS sequence"/>
</dbReference>
<evidence type="ECO:0000256" key="2">
    <source>
        <dbReference type="ARBA" id="ARBA00022729"/>
    </source>
</evidence>
<evidence type="ECO:0000256" key="1">
    <source>
        <dbReference type="ARBA" id="ARBA00004370"/>
    </source>
</evidence>
<dbReference type="PANTHER" id="PTHR34001:SF3">
    <property type="entry name" value="BLL7405 PROTEIN"/>
    <property type="match status" value="1"/>
</dbReference>
<dbReference type="AlphaFoldDB" id="A0A1R3X063"/>
<dbReference type="InterPro" id="IPR027385">
    <property type="entry name" value="Beta-barrel_OMP"/>
</dbReference>
<dbReference type="SUPFAM" id="SSF56925">
    <property type="entry name" value="OMPA-like"/>
    <property type="match status" value="1"/>
</dbReference>
<name>A0A1R3X063_9RHOB</name>